<dbReference type="EMBL" id="JBFSHR010000397">
    <property type="protein sequence ID" value="MEX6431191.1"/>
    <property type="molecule type" value="Genomic_DNA"/>
</dbReference>
<organism evidence="1 2">
    <name type="scientific">Ferrimicrobium acidiphilum</name>
    <dbReference type="NCBI Taxonomy" id="121039"/>
    <lineage>
        <taxon>Bacteria</taxon>
        <taxon>Bacillati</taxon>
        <taxon>Actinomycetota</taxon>
        <taxon>Acidimicrobiia</taxon>
        <taxon>Acidimicrobiales</taxon>
        <taxon>Acidimicrobiaceae</taxon>
        <taxon>Ferrimicrobium</taxon>
    </lineage>
</organism>
<evidence type="ECO:0000313" key="2">
    <source>
        <dbReference type="Proteomes" id="UP001560267"/>
    </source>
</evidence>
<dbReference type="Proteomes" id="UP001560267">
    <property type="component" value="Unassembled WGS sequence"/>
</dbReference>
<comment type="caution">
    <text evidence="1">The sequence shown here is derived from an EMBL/GenBank/DDBJ whole genome shotgun (WGS) entry which is preliminary data.</text>
</comment>
<gene>
    <name evidence="1" type="ORF">AB6A68_15420</name>
</gene>
<proteinExistence type="predicted"/>
<accession>A0ABV3Y6I9</accession>
<feature type="non-terminal residue" evidence="1">
    <location>
        <position position="1"/>
    </location>
</feature>
<reference evidence="1 2" key="1">
    <citation type="submission" date="2024-07" db="EMBL/GenBank/DDBJ databases">
        <title>Draft Genome Sequence of Ferrimicrobium acidiphilum Strain YE2023, Isolated from a Pulp of Bioleach Reactor.</title>
        <authorList>
            <person name="Elkina Y.A."/>
            <person name="Bulaeva A.G."/>
            <person name="Beletsky A.V."/>
            <person name="Mardanov A.V."/>
        </authorList>
    </citation>
    <scope>NUCLEOTIDE SEQUENCE [LARGE SCALE GENOMIC DNA]</scope>
    <source>
        <strain evidence="1 2">YE2023</strain>
    </source>
</reference>
<feature type="non-terminal residue" evidence="1">
    <location>
        <position position="84"/>
    </location>
</feature>
<protein>
    <submittedName>
        <fullName evidence="1">Transposase</fullName>
    </submittedName>
</protein>
<evidence type="ECO:0000313" key="1">
    <source>
        <dbReference type="EMBL" id="MEX6431191.1"/>
    </source>
</evidence>
<name>A0ABV3Y6I9_9ACTN</name>
<sequence>MLVLADRNFPGYELWQQAAATGAELVWRIGKNFSLDVDEVLKDGSYLSRLKVPRQLHSQGSTDITVRVIKYQLKDQDGNATETF</sequence>
<keyword evidence="2" id="KW-1185">Reference proteome</keyword>